<comment type="catalytic activity">
    <reaction evidence="1">
        <text>6-phospho-D-glucono-1,5-lactone + H2O = 6-phospho-D-gluconate + H(+)</text>
        <dbReference type="Rhea" id="RHEA:12556"/>
        <dbReference type="ChEBI" id="CHEBI:15377"/>
        <dbReference type="ChEBI" id="CHEBI:15378"/>
        <dbReference type="ChEBI" id="CHEBI:57955"/>
        <dbReference type="ChEBI" id="CHEBI:58759"/>
        <dbReference type="EC" id="3.1.1.31"/>
    </reaction>
</comment>
<evidence type="ECO:0000259" key="8">
    <source>
        <dbReference type="Pfam" id="PF01182"/>
    </source>
</evidence>
<comment type="pathway">
    <text evidence="3">Carbohydrate degradation; pentose phosphate pathway; D-ribulose 5-phosphate from D-glucose 6-phosphate (oxidative stage): step 2/3.</text>
</comment>
<proteinExistence type="inferred from homology"/>
<evidence type="ECO:0000256" key="4">
    <source>
        <dbReference type="ARBA" id="ARBA00010662"/>
    </source>
</evidence>
<name>A0AAN7WQT8_9SACH</name>
<dbReference type="InterPro" id="IPR039104">
    <property type="entry name" value="6PGL"/>
</dbReference>
<keyword evidence="6" id="KW-0378">Hydrolase</keyword>
<dbReference type="EMBL" id="JAWIZZ010000022">
    <property type="protein sequence ID" value="KAK5782037.1"/>
    <property type="molecule type" value="Genomic_DNA"/>
</dbReference>
<dbReference type="CDD" id="cd01400">
    <property type="entry name" value="6PGL"/>
    <property type="match status" value="1"/>
</dbReference>
<evidence type="ECO:0000313" key="9">
    <source>
        <dbReference type="EMBL" id="KAK5782037.1"/>
    </source>
</evidence>
<dbReference type="Proteomes" id="UP001306508">
    <property type="component" value="Unassembled WGS sequence"/>
</dbReference>
<dbReference type="Gene3D" id="3.40.50.1360">
    <property type="match status" value="1"/>
</dbReference>
<dbReference type="GO" id="GO:0005737">
    <property type="term" value="C:cytoplasm"/>
    <property type="evidence" value="ECO:0007669"/>
    <property type="project" value="UniProtKB-SubCell"/>
</dbReference>
<dbReference type="InterPro" id="IPR037171">
    <property type="entry name" value="NagB/RpiA_transferase-like"/>
</dbReference>
<dbReference type="SUPFAM" id="SSF100950">
    <property type="entry name" value="NagB/RpiA/CoA transferase-like"/>
    <property type="match status" value="1"/>
</dbReference>
<gene>
    <name evidence="9" type="ORF">RI543_000523</name>
</gene>
<dbReference type="InterPro" id="IPR005900">
    <property type="entry name" value="6-phosphogluconolactonase_DevB"/>
</dbReference>
<reference evidence="10" key="1">
    <citation type="submission" date="2023-07" db="EMBL/GenBank/DDBJ databases">
        <title>A draft genome of Kazachstania heterogenica Y-27499.</title>
        <authorList>
            <person name="Donic C."/>
            <person name="Kralova J.S."/>
            <person name="Fidel L."/>
            <person name="Ben-Dor S."/>
            <person name="Jung S."/>
        </authorList>
    </citation>
    <scope>NUCLEOTIDE SEQUENCE [LARGE SCALE GENOMIC DNA]</scope>
    <source>
        <strain evidence="10">Y27499</strain>
    </source>
</reference>
<protein>
    <recommendedName>
        <fullName evidence="7">6-phosphogluconolactonase-like protein</fullName>
    </recommendedName>
</protein>
<dbReference type="GO" id="GO:0017057">
    <property type="term" value="F:6-phosphogluconolactonase activity"/>
    <property type="evidence" value="ECO:0007669"/>
    <property type="project" value="UniProtKB-EC"/>
</dbReference>
<evidence type="ECO:0000256" key="7">
    <source>
        <dbReference type="RuleBase" id="RU365095"/>
    </source>
</evidence>
<dbReference type="NCBIfam" id="TIGR01198">
    <property type="entry name" value="pgl"/>
    <property type="match status" value="1"/>
</dbReference>
<evidence type="ECO:0000256" key="2">
    <source>
        <dbReference type="ARBA" id="ARBA00004496"/>
    </source>
</evidence>
<dbReference type="Pfam" id="PF01182">
    <property type="entry name" value="Glucosamine_iso"/>
    <property type="match status" value="1"/>
</dbReference>
<dbReference type="AlphaFoldDB" id="A0AAN7WQT8"/>
<comment type="subcellular location">
    <subcellularLocation>
        <location evidence="2">Cytoplasm</location>
    </subcellularLocation>
</comment>
<comment type="similarity">
    <text evidence="4 7">Belongs to the glucosamine/galactosamine-6-phosphate isomerase family. 6-phosphogluconolactonase subfamily.</text>
</comment>
<dbReference type="GO" id="GO:0006098">
    <property type="term" value="P:pentose-phosphate shunt"/>
    <property type="evidence" value="ECO:0007669"/>
    <property type="project" value="InterPro"/>
</dbReference>
<dbReference type="GO" id="GO:0005975">
    <property type="term" value="P:carbohydrate metabolic process"/>
    <property type="evidence" value="ECO:0007669"/>
    <property type="project" value="InterPro"/>
</dbReference>
<dbReference type="PANTHER" id="PTHR11054:SF24">
    <property type="entry name" value="6-PHOSPHOGLUCONOLACTONASE 3-RELATED"/>
    <property type="match status" value="1"/>
</dbReference>
<accession>A0AAN7WQT8</accession>
<evidence type="ECO:0000256" key="1">
    <source>
        <dbReference type="ARBA" id="ARBA00000832"/>
    </source>
</evidence>
<keyword evidence="10" id="KW-1185">Reference proteome</keyword>
<dbReference type="FunFam" id="3.40.50.1360:FF:000005">
    <property type="entry name" value="6-phosphogluconolactonase"/>
    <property type="match status" value="1"/>
</dbReference>
<organism evidence="9 10">
    <name type="scientific">Arxiozyma heterogenica</name>
    <dbReference type="NCBI Taxonomy" id="278026"/>
    <lineage>
        <taxon>Eukaryota</taxon>
        <taxon>Fungi</taxon>
        <taxon>Dikarya</taxon>
        <taxon>Ascomycota</taxon>
        <taxon>Saccharomycotina</taxon>
        <taxon>Saccharomycetes</taxon>
        <taxon>Saccharomycetales</taxon>
        <taxon>Saccharomycetaceae</taxon>
        <taxon>Arxiozyma</taxon>
    </lineage>
</organism>
<evidence type="ECO:0000256" key="6">
    <source>
        <dbReference type="ARBA" id="ARBA00022801"/>
    </source>
</evidence>
<feature type="domain" description="Glucosamine/galactosamine-6-phosphate isomerase" evidence="8">
    <location>
        <begin position="9"/>
        <end position="227"/>
    </location>
</feature>
<comment type="caution">
    <text evidence="9">The sequence shown here is derived from an EMBL/GenBank/DDBJ whole genome shotgun (WGS) entry which is preliminary data.</text>
</comment>
<evidence type="ECO:0000256" key="3">
    <source>
        <dbReference type="ARBA" id="ARBA00004961"/>
    </source>
</evidence>
<evidence type="ECO:0000313" key="10">
    <source>
        <dbReference type="Proteomes" id="UP001306508"/>
    </source>
</evidence>
<keyword evidence="5" id="KW-0963">Cytoplasm</keyword>
<sequence length="250" mass="28313">MVTVYVHSEADNLPKKLGQYILNQQNKTLSRSNTFKIAISGGSLINVLRLGLIENKNISSKIKWDHWEIYFVDERIVPLNHPDSNYGAFKVAVLDNLTNSKLPKVFPINESLINNNNKSSHIKIAEDYEKLLPKQLDSLLLGCGPDGHTCSLFPGLKHKYLLEEQTKRVMWCHDSPKPPSDRITITLPVLNDSVEIAFVTEGESKQSIMHEIFDLKDLNLPTALINALYGDKVTWFVNDKAFAKVENKDI</sequence>
<dbReference type="InterPro" id="IPR006148">
    <property type="entry name" value="Glc/Gal-6P_isomerase"/>
</dbReference>
<evidence type="ECO:0000256" key="5">
    <source>
        <dbReference type="ARBA" id="ARBA00022490"/>
    </source>
</evidence>
<dbReference type="PANTHER" id="PTHR11054">
    <property type="entry name" value="6-PHOSPHOGLUCONOLACTONASE"/>
    <property type="match status" value="1"/>
</dbReference>